<sequence>ANPMKHYYVDVRGGMAIVKATSTKSAEQFSYSYFGTLNVMFIRLAAEEETDWYKAMGGVIHETNNVSV</sequence>
<protein>
    <submittedName>
        <fullName evidence="1">Uncharacterized protein</fullName>
    </submittedName>
</protein>
<proteinExistence type="predicted"/>
<accession>A0A0F9HVG3</accession>
<feature type="non-terminal residue" evidence="1">
    <location>
        <position position="1"/>
    </location>
</feature>
<dbReference type="AlphaFoldDB" id="A0A0F9HVG3"/>
<gene>
    <name evidence="1" type="ORF">LCGC14_2018040</name>
</gene>
<reference evidence="1" key="1">
    <citation type="journal article" date="2015" name="Nature">
        <title>Complex archaea that bridge the gap between prokaryotes and eukaryotes.</title>
        <authorList>
            <person name="Spang A."/>
            <person name="Saw J.H."/>
            <person name="Jorgensen S.L."/>
            <person name="Zaremba-Niedzwiedzka K."/>
            <person name="Martijn J."/>
            <person name="Lind A.E."/>
            <person name="van Eijk R."/>
            <person name="Schleper C."/>
            <person name="Guy L."/>
            <person name="Ettema T.J."/>
        </authorList>
    </citation>
    <scope>NUCLEOTIDE SEQUENCE</scope>
</reference>
<evidence type="ECO:0000313" key="1">
    <source>
        <dbReference type="EMBL" id="KKL79112.1"/>
    </source>
</evidence>
<organism evidence="1">
    <name type="scientific">marine sediment metagenome</name>
    <dbReference type="NCBI Taxonomy" id="412755"/>
    <lineage>
        <taxon>unclassified sequences</taxon>
        <taxon>metagenomes</taxon>
        <taxon>ecological metagenomes</taxon>
    </lineage>
</organism>
<comment type="caution">
    <text evidence="1">The sequence shown here is derived from an EMBL/GenBank/DDBJ whole genome shotgun (WGS) entry which is preliminary data.</text>
</comment>
<dbReference type="EMBL" id="LAZR01023263">
    <property type="protein sequence ID" value="KKL79112.1"/>
    <property type="molecule type" value="Genomic_DNA"/>
</dbReference>
<name>A0A0F9HVG3_9ZZZZ</name>